<keyword evidence="1" id="KW-0812">Transmembrane</keyword>
<comment type="caution">
    <text evidence="2">The sequence shown here is derived from an EMBL/GenBank/DDBJ whole genome shotgun (WGS) entry which is preliminary data.</text>
</comment>
<feature type="transmembrane region" description="Helical" evidence="1">
    <location>
        <begin position="86"/>
        <end position="105"/>
    </location>
</feature>
<proteinExistence type="predicted"/>
<feature type="transmembrane region" description="Helical" evidence="1">
    <location>
        <begin position="15"/>
        <end position="37"/>
    </location>
</feature>
<evidence type="ECO:0000256" key="1">
    <source>
        <dbReference type="SAM" id="Phobius"/>
    </source>
</evidence>
<name>A0A0G1FRX9_9BACT</name>
<feature type="transmembrane region" description="Helical" evidence="1">
    <location>
        <begin position="137"/>
        <end position="156"/>
    </location>
</feature>
<feature type="transmembrane region" description="Helical" evidence="1">
    <location>
        <begin position="209"/>
        <end position="225"/>
    </location>
</feature>
<keyword evidence="1" id="KW-1133">Transmembrane helix</keyword>
<evidence type="ECO:0000313" key="3">
    <source>
        <dbReference type="Proteomes" id="UP000034894"/>
    </source>
</evidence>
<feature type="transmembrane region" description="Helical" evidence="1">
    <location>
        <begin position="339"/>
        <end position="360"/>
    </location>
</feature>
<dbReference type="AlphaFoldDB" id="A0A0G1FRX9"/>
<organism evidence="2 3">
    <name type="scientific">Candidatus Gottesmanbacteria bacterium GW2011_GWA2_43_14</name>
    <dbReference type="NCBI Taxonomy" id="1618443"/>
    <lineage>
        <taxon>Bacteria</taxon>
        <taxon>Candidatus Gottesmaniibacteriota</taxon>
    </lineage>
</organism>
<dbReference type="STRING" id="1618443.UV73_C0005G0058"/>
<protein>
    <recommendedName>
        <fullName evidence="4">Glycosyltransferase RgtA/B/C/D-like domain-containing protein</fullName>
    </recommendedName>
</protein>
<feature type="transmembrane region" description="Helical" evidence="1">
    <location>
        <begin position="185"/>
        <end position="202"/>
    </location>
</feature>
<reference evidence="2 3" key="1">
    <citation type="journal article" date="2015" name="Nature">
        <title>rRNA introns, odd ribosomes, and small enigmatic genomes across a large radiation of phyla.</title>
        <authorList>
            <person name="Brown C.T."/>
            <person name="Hug L.A."/>
            <person name="Thomas B.C."/>
            <person name="Sharon I."/>
            <person name="Castelle C.J."/>
            <person name="Singh A."/>
            <person name="Wilkins M.J."/>
            <person name="Williams K.H."/>
            <person name="Banfield J.F."/>
        </authorList>
    </citation>
    <scope>NUCLEOTIDE SEQUENCE [LARGE SCALE GENOMIC DNA]</scope>
</reference>
<feature type="transmembrane region" description="Helical" evidence="1">
    <location>
        <begin position="366"/>
        <end position="386"/>
    </location>
</feature>
<accession>A0A0G1FRX9</accession>
<feature type="transmembrane region" description="Helical" evidence="1">
    <location>
        <begin position="231"/>
        <end position="248"/>
    </location>
</feature>
<feature type="transmembrane region" description="Helical" evidence="1">
    <location>
        <begin position="312"/>
        <end position="332"/>
    </location>
</feature>
<feature type="transmembrane region" description="Helical" evidence="1">
    <location>
        <begin position="268"/>
        <end position="285"/>
    </location>
</feature>
<evidence type="ECO:0000313" key="2">
    <source>
        <dbReference type="EMBL" id="KKS97781.1"/>
    </source>
</evidence>
<keyword evidence="1" id="KW-0472">Membrane</keyword>
<evidence type="ECO:0008006" key="4">
    <source>
        <dbReference type="Google" id="ProtNLM"/>
    </source>
</evidence>
<dbReference type="EMBL" id="LCFP01000005">
    <property type="protein sequence ID" value="KKS97781.1"/>
    <property type="molecule type" value="Genomic_DNA"/>
</dbReference>
<feature type="transmembrane region" description="Helical" evidence="1">
    <location>
        <begin position="111"/>
        <end position="130"/>
    </location>
</feature>
<feature type="transmembrane region" description="Helical" evidence="1">
    <location>
        <begin position="398"/>
        <end position="416"/>
    </location>
</feature>
<dbReference type="Proteomes" id="UP000034894">
    <property type="component" value="Unassembled WGS sequence"/>
</dbReference>
<sequence>MILQDIIRKRPGKQVLFFIFLSLGLFLLSNLPMAINVKKTPPDRIFPYYHGGAPYDYNVYLSVITLGKNGYWLNRDAFTSEKTKPGIFYFYYILVGKMAKLASLWQPAAYHLARILAVGLFLTAVFLVCREIGGRHLGFWSSILALTATISPPAFFGEKGAYVSYTPWWNQLEALRRLDGLPHHLFGQAMFLFSMFCIFKFIKNNNFRLVVIGSILIVITGFFYPPAMLPITFMLPAAVLISIILDIIRKKKFDLNQIFTDRENLGSGIFTFSSLIPLLISYLQTKQGHPWTVWIAWEINKWNLLEPNFNRALLFSFGILLLISVPAVVETVKKNNRHWIFISLWAYMPFILLPFVNFLRIGKLRLIGSVPFLPLSLLSIYSLNLILKSKSSSVRNTVLALFIILTSLPVGMPSFFREITSSRNIPFYSNIYIFNYIWQTIDYIQKNIPRNSIILSNDSTGNILAAYAPVKVYFGHINQTMNFEEKQTNVRSFYSKRFSDREALAFLKKNNIRYVFSGPDEYFEAKVDYPFLKTIFQEGPAVLYQVD</sequence>
<gene>
    <name evidence="2" type="ORF">UV73_C0005G0058</name>
</gene>